<dbReference type="GO" id="GO:0016853">
    <property type="term" value="F:isomerase activity"/>
    <property type="evidence" value="ECO:0007669"/>
    <property type="project" value="UniProtKB-KW"/>
</dbReference>
<feature type="domain" description="Xylose isomerase-like TIM barrel" evidence="1">
    <location>
        <begin position="31"/>
        <end position="262"/>
    </location>
</feature>
<gene>
    <name evidence="2" type="ORF">HUG15_07020</name>
</gene>
<evidence type="ECO:0000313" key="3">
    <source>
        <dbReference type="Proteomes" id="UP000595823"/>
    </source>
</evidence>
<organism evidence="2 3">
    <name type="scientific">Salicibibacter cibarius</name>
    <dbReference type="NCBI Taxonomy" id="2743000"/>
    <lineage>
        <taxon>Bacteria</taxon>
        <taxon>Bacillati</taxon>
        <taxon>Bacillota</taxon>
        <taxon>Bacilli</taxon>
        <taxon>Bacillales</taxon>
        <taxon>Bacillaceae</taxon>
        <taxon>Salicibibacter</taxon>
    </lineage>
</organism>
<proteinExistence type="predicted"/>
<protein>
    <submittedName>
        <fullName evidence="2">Sugar phosphate isomerase/epimerase</fullName>
    </submittedName>
</protein>
<dbReference type="Proteomes" id="UP000595823">
    <property type="component" value="Chromosome"/>
</dbReference>
<sequence>MLSFAYPYQTEETIKPLFSAKGSAKEIIPSLASFGYDGIELLVRDAREAKLPSLLKLITDEGLKVASFATSPMVADDRLSFSALDESIRDEAVKRTINLIEWAEEFDCPVIIGKLRGQISDEKSDLSWEYMRQSFARVLDVAEKKNVPILIEPQNENNMNNLNRTDETMTFIQSFKSANLGLMLDCLHMEAESHLFQDVADQLGFIHLTDSDRLMPGEGTFDMNEIVNAIQRLPRPPFVSFEIKQQDSSLAVAKKALETMKKMRDSDVR</sequence>
<keyword evidence="2" id="KW-0413">Isomerase</keyword>
<dbReference type="PANTHER" id="PTHR12110">
    <property type="entry name" value="HYDROXYPYRUVATE ISOMERASE"/>
    <property type="match status" value="1"/>
</dbReference>
<dbReference type="RefSeq" id="WP_200128016.1">
    <property type="nucleotide sequence ID" value="NZ_CP054705.1"/>
</dbReference>
<dbReference type="Pfam" id="PF01261">
    <property type="entry name" value="AP_endonuc_2"/>
    <property type="match status" value="1"/>
</dbReference>
<name>A0A7T7CAZ6_9BACI</name>
<accession>A0A7T7CAZ6</accession>
<dbReference type="Gene3D" id="3.20.20.150">
    <property type="entry name" value="Divalent-metal-dependent TIM barrel enzymes"/>
    <property type="match status" value="1"/>
</dbReference>
<dbReference type="AlphaFoldDB" id="A0A7T7CAZ6"/>
<evidence type="ECO:0000313" key="2">
    <source>
        <dbReference type="EMBL" id="QQK75363.1"/>
    </source>
</evidence>
<dbReference type="InterPro" id="IPR050312">
    <property type="entry name" value="IolE/XylAMocC-like"/>
</dbReference>
<dbReference type="InterPro" id="IPR036237">
    <property type="entry name" value="Xyl_isomerase-like_sf"/>
</dbReference>
<dbReference type="EMBL" id="CP054705">
    <property type="protein sequence ID" value="QQK75363.1"/>
    <property type="molecule type" value="Genomic_DNA"/>
</dbReference>
<keyword evidence="3" id="KW-1185">Reference proteome</keyword>
<evidence type="ECO:0000259" key="1">
    <source>
        <dbReference type="Pfam" id="PF01261"/>
    </source>
</evidence>
<reference evidence="2 3" key="1">
    <citation type="submission" date="2020-06" db="EMBL/GenBank/DDBJ databases">
        <title>Genomic analysis of Salicibibacter sp. NKC5-3.</title>
        <authorList>
            <person name="Oh Y.J."/>
        </authorList>
    </citation>
    <scope>NUCLEOTIDE SEQUENCE [LARGE SCALE GENOMIC DNA]</scope>
    <source>
        <strain evidence="2 3">NKC5-3</strain>
    </source>
</reference>
<dbReference type="InterPro" id="IPR013022">
    <property type="entry name" value="Xyl_isomerase-like_TIM-brl"/>
</dbReference>
<dbReference type="SUPFAM" id="SSF51658">
    <property type="entry name" value="Xylose isomerase-like"/>
    <property type="match status" value="1"/>
</dbReference>
<dbReference type="KEGG" id="scia:HUG15_07020"/>